<feature type="compositionally biased region" description="Basic and acidic residues" evidence="6">
    <location>
        <begin position="73"/>
        <end position="85"/>
    </location>
</feature>
<protein>
    <recommendedName>
        <fullName evidence="7">Protein kinase domain-containing protein</fullName>
    </recommendedName>
</protein>
<dbReference type="PROSITE" id="PS00108">
    <property type="entry name" value="PROTEIN_KINASE_ST"/>
    <property type="match status" value="1"/>
</dbReference>
<evidence type="ECO:0000259" key="7">
    <source>
        <dbReference type="PROSITE" id="PS50011"/>
    </source>
</evidence>
<keyword evidence="5" id="KW-0067">ATP-binding</keyword>
<evidence type="ECO:0000256" key="3">
    <source>
        <dbReference type="ARBA" id="ARBA00022741"/>
    </source>
</evidence>
<feature type="compositionally biased region" description="Low complexity" evidence="6">
    <location>
        <begin position="41"/>
        <end position="58"/>
    </location>
</feature>
<reference evidence="8" key="1">
    <citation type="submission" date="2014-11" db="EMBL/GenBank/DDBJ databases">
        <authorList>
            <person name="Otto D Thomas"/>
            <person name="Naeem Raeece"/>
        </authorList>
    </citation>
    <scope>NUCLEOTIDE SEQUENCE</scope>
</reference>
<dbReference type="InterPro" id="IPR003527">
    <property type="entry name" value="MAP_kinase_CS"/>
</dbReference>
<evidence type="ECO:0000256" key="1">
    <source>
        <dbReference type="ARBA" id="ARBA00022527"/>
    </source>
</evidence>
<feature type="domain" description="Protein kinase" evidence="7">
    <location>
        <begin position="102"/>
        <end position="398"/>
    </location>
</feature>
<sequence length="475" mass="53527">MSEPVAPDFDNDSGGRQSSAGEEVDCSMGIEDPPPITSDPSLSKTTDASSASTRSGSSEEGGKDQSASSTSDTQERETDQIEPPRYHHQTVGQFTFVLDPKYRLVELAGQGAYGTVCVARNVESGEMVAVKKFDNAFDHFTFTKRTLRELRILRHLRHENVIRLNEVTIPLEGETLKDIYAVFELMETDLATIVKSSQPLSEEHCQFFVYQVLKALKYLHSRGVVHRDLKPRNLLVNSNCDLKLCDFGLARVRFEGEEESGVATSITPMTEYVATRWYRAPEVLCSVNEYGTSIDIWALGCIMAEILERRPLFPGKDTQNQLQIIVDALGKPSREELNAIPNRKCVRWLSSLDAPSYCKLREKIPSASNQALHLLTRLLRFDPKRRLTAEEALRHPFFASLHCEADEPTGCRIPSEPFEFERRRVDADCLKGEIVREALVYGGGQESRLRRLEKNRKMKMPSEFEALKPGESHGE</sequence>
<dbReference type="InterPro" id="IPR000719">
    <property type="entry name" value="Prot_kinase_dom"/>
</dbReference>
<evidence type="ECO:0000256" key="2">
    <source>
        <dbReference type="ARBA" id="ARBA00022679"/>
    </source>
</evidence>
<dbReference type="InterPro" id="IPR011009">
    <property type="entry name" value="Kinase-like_dom_sf"/>
</dbReference>
<dbReference type="SUPFAM" id="SSF56112">
    <property type="entry name" value="Protein kinase-like (PK-like)"/>
    <property type="match status" value="1"/>
</dbReference>
<gene>
    <name evidence="8" type="ORF">Cvel_13121</name>
</gene>
<dbReference type="Gene3D" id="3.30.200.20">
    <property type="entry name" value="Phosphorylase Kinase, domain 1"/>
    <property type="match status" value="1"/>
</dbReference>
<keyword evidence="2" id="KW-0808">Transferase</keyword>
<feature type="region of interest" description="Disordered" evidence="6">
    <location>
        <begin position="1"/>
        <end position="86"/>
    </location>
</feature>
<dbReference type="AlphaFoldDB" id="A0A0G4ICS0"/>
<dbReference type="InterPro" id="IPR008271">
    <property type="entry name" value="Ser/Thr_kinase_AS"/>
</dbReference>
<keyword evidence="4" id="KW-0418">Kinase</keyword>
<dbReference type="GO" id="GO:0004707">
    <property type="term" value="F:MAP kinase activity"/>
    <property type="evidence" value="ECO:0007669"/>
    <property type="project" value="InterPro"/>
</dbReference>
<dbReference type="EMBL" id="CDMZ01005825">
    <property type="protein sequence ID" value="CEM54876.1"/>
    <property type="molecule type" value="Genomic_DNA"/>
</dbReference>
<dbReference type="FunFam" id="1.10.510.10:FF:000040">
    <property type="entry name" value="Mitogen-activated protein kinase"/>
    <property type="match status" value="1"/>
</dbReference>
<dbReference type="InterPro" id="IPR050117">
    <property type="entry name" value="MAPK"/>
</dbReference>
<name>A0A0G4ICS0_9ALVE</name>
<evidence type="ECO:0000313" key="8">
    <source>
        <dbReference type="EMBL" id="CEM54876.1"/>
    </source>
</evidence>
<dbReference type="FunFam" id="3.30.200.20:FF:000046">
    <property type="entry name" value="Mitogen-activated protein kinase"/>
    <property type="match status" value="1"/>
</dbReference>
<dbReference type="PROSITE" id="PS50011">
    <property type="entry name" value="PROTEIN_KINASE_DOM"/>
    <property type="match status" value="1"/>
</dbReference>
<dbReference type="Pfam" id="PF00069">
    <property type="entry name" value="Pkinase"/>
    <property type="match status" value="1"/>
</dbReference>
<proteinExistence type="predicted"/>
<dbReference type="Gene3D" id="1.10.510.10">
    <property type="entry name" value="Transferase(Phosphotransferase) domain 1"/>
    <property type="match status" value="1"/>
</dbReference>
<evidence type="ECO:0000256" key="6">
    <source>
        <dbReference type="SAM" id="MobiDB-lite"/>
    </source>
</evidence>
<dbReference type="CDD" id="cd07834">
    <property type="entry name" value="STKc_MAPK"/>
    <property type="match status" value="1"/>
</dbReference>
<keyword evidence="3" id="KW-0547">Nucleotide-binding</keyword>
<organism evidence="8">
    <name type="scientific">Chromera velia CCMP2878</name>
    <dbReference type="NCBI Taxonomy" id="1169474"/>
    <lineage>
        <taxon>Eukaryota</taxon>
        <taxon>Sar</taxon>
        <taxon>Alveolata</taxon>
        <taxon>Colpodellida</taxon>
        <taxon>Chromeraceae</taxon>
        <taxon>Chromera</taxon>
    </lineage>
</organism>
<keyword evidence="1" id="KW-0723">Serine/threonine-protein kinase</keyword>
<dbReference type="PROSITE" id="PS01351">
    <property type="entry name" value="MAPK"/>
    <property type="match status" value="1"/>
</dbReference>
<accession>A0A0G4ICS0</accession>
<evidence type="ECO:0000256" key="5">
    <source>
        <dbReference type="ARBA" id="ARBA00022840"/>
    </source>
</evidence>
<dbReference type="GO" id="GO:0005524">
    <property type="term" value="F:ATP binding"/>
    <property type="evidence" value="ECO:0007669"/>
    <property type="project" value="UniProtKB-KW"/>
</dbReference>
<dbReference type="PhylomeDB" id="A0A0G4ICS0"/>
<dbReference type="SMART" id="SM00220">
    <property type="entry name" value="S_TKc"/>
    <property type="match status" value="1"/>
</dbReference>
<evidence type="ECO:0000256" key="4">
    <source>
        <dbReference type="ARBA" id="ARBA00022777"/>
    </source>
</evidence>
<dbReference type="PANTHER" id="PTHR24055">
    <property type="entry name" value="MITOGEN-ACTIVATED PROTEIN KINASE"/>
    <property type="match status" value="1"/>
</dbReference>
<dbReference type="VEuPathDB" id="CryptoDB:Cvel_13121"/>